<feature type="transmembrane region" description="Helical" evidence="5">
    <location>
        <begin position="67"/>
        <end position="85"/>
    </location>
</feature>
<comment type="subcellular location">
    <subcellularLocation>
        <location evidence="1">Membrane</location>
        <topology evidence="1">Multi-pass membrane protein</topology>
    </subcellularLocation>
</comment>
<evidence type="ECO:0000256" key="2">
    <source>
        <dbReference type="ARBA" id="ARBA00022692"/>
    </source>
</evidence>
<evidence type="ECO:0000256" key="1">
    <source>
        <dbReference type="ARBA" id="ARBA00004141"/>
    </source>
</evidence>
<evidence type="ECO:0000313" key="8">
    <source>
        <dbReference type="Proteomes" id="UP000740557"/>
    </source>
</evidence>
<keyword evidence="7" id="KW-0436">Ligase</keyword>
<dbReference type="PANTHER" id="PTHR37422:SF13">
    <property type="entry name" value="LIPOPOLYSACCHARIDE BIOSYNTHESIS PROTEIN PA4999-RELATED"/>
    <property type="match status" value="1"/>
</dbReference>
<feature type="transmembrane region" description="Helical" evidence="5">
    <location>
        <begin position="16"/>
        <end position="35"/>
    </location>
</feature>
<dbReference type="InterPro" id="IPR007016">
    <property type="entry name" value="O-antigen_ligase-rel_domated"/>
</dbReference>
<feature type="transmembrane region" description="Helical" evidence="5">
    <location>
        <begin position="125"/>
        <end position="144"/>
    </location>
</feature>
<proteinExistence type="predicted"/>
<keyword evidence="4 5" id="KW-0472">Membrane</keyword>
<dbReference type="GO" id="GO:0016020">
    <property type="term" value="C:membrane"/>
    <property type="evidence" value="ECO:0007669"/>
    <property type="project" value="UniProtKB-SubCell"/>
</dbReference>
<feature type="transmembrane region" description="Helical" evidence="5">
    <location>
        <begin position="41"/>
        <end position="60"/>
    </location>
</feature>
<evidence type="ECO:0000256" key="5">
    <source>
        <dbReference type="SAM" id="Phobius"/>
    </source>
</evidence>
<feature type="transmembrane region" description="Helical" evidence="5">
    <location>
        <begin position="164"/>
        <end position="183"/>
    </location>
</feature>
<gene>
    <name evidence="7" type="ORF">KC980_01655</name>
</gene>
<dbReference type="GO" id="GO:0016874">
    <property type="term" value="F:ligase activity"/>
    <property type="evidence" value="ECO:0007669"/>
    <property type="project" value="UniProtKB-KW"/>
</dbReference>
<dbReference type="InterPro" id="IPR051533">
    <property type="entry name" value="WaaL-like"/>
</dbReference>
<evidence type="ECO:0000259" key="6">
    <source>
        <dbReference type="Pfam" id="PF04932"/>
    </source>
</evidence>
<reference evidence="7" key="2">
    <citation type="journal article" date="2021" name="Microbiome">
        <title>Successional dynamics and alternative stable states in a saline activated sludge microbial community over 9 years.</title>
        <authorList>
            <person name="Wang Y."/>
            <person name="Ye J."/>
            <person name="Ju F."/>
            <person name="Liu L."/>
            <person name="Boyd J.A."/>
            <person name="Deng Y."/>
            <person name="Parks D.H."/>
            <person name="Jiang X."/>
            <person name="Yin X."/>
            <person name="Woodcroft B.J."/>
            <person name="Tyson G.W."/>
            <person name="Hugenholtz P."/>
            <person name="Polz M.F."/>
            <person name="Zhang T."/>
        </authorList>
    </citation>
    <scope>NUCLEOTIDE SEQUENCE</scope>
    <source>
        <strain evidence="7">HKST-UBA79</strain>
    </source>
</reference>
<evidence type="ECO:0000256" key="4">
    <source>
        <dbReference type="ARBA" id="ARBA00023136"/>
    </source>
</evidence>
<reference evidence="7" key="1">
    <citation type="submission" date="2020-04" db="EMBL/GenBank/DDBJ databases">
        <authorList>
            <person name="Zhang T."/>
        </authorList>
    </citation>
    <scope>NUCLEOTIDE SEQUENCE</scope>
    <source>
        <strain evidence="7">HKST-UBA79</strain>
    </source>
</reference>
<evidence type="ECO:0000313" key="7">
    <source>
        <dbReference type="EMBL" id="MCA9308192.1"/>
    </source>
</evidence>
<comment type="caution">
    <text evidence="7">The sequence shown here is derived from an EMBL/GenBank/DDBJ whole genome shotgun (WGS) entry which is preliminary data.</text>
</comment>
<dbReference type="AlphaFoldDB" id="A0A955J2A7"/>
<protein>
    <submittedName>
        <fullName evidence="7">O-antigen ligase family protein</fullName>
    </submittedName>
</protein>
<accession>A0A955J2A7</accession>
<feature type="transmembrane region" description="Helical" evidence="5">
    <location>
        <begin position="91"/>
        <end position="113"/>
    </location>
</feature>
<keyword evidence="3 5" id="KW-1133">Transmembrane helix</keyword>
<sequence length="384" mass="43051">MQKSLGKSIIQNKYKYSFYVLFLLLALGQVVGIKLNVGHLYAYDIFAIVLALTILLHHSLNNALRGFTLFIGVAIISLVANYQIYTRNELLFSAFYLIRYVAYLVLANFFILKLELNTINRGIKVFAYMLVLTGILQLIFLPNLSTLDSSLGWDPHINRLSGALLDPNFMGAALGIILIYLVFEQISRVELGLISGAIILTFSRSAWLLLSTWALFYGILKNVKIIFLAILIAFLAYFAVPRIQTRLSTITDPADSAQYRLESWAKAINIAKDRPFVGYGFNGYRFIQKEYGYLEPGTLGDNDSGGSDASLLLVLATTGIIGLLSLIYGYTNAISSSKNRLVIFIITSALIINSFFINSLFYPQIMFVYFLLVGLLEKEKVRKI</sequence>
<name>A0A955J2A7_UNCKA</name>
<feature type="domain" description="O-antigen ligase-related" evidence="6">
    <location>
        <begin position="193"/>
        <end position="326"/>
    </location>
</feature>
<evidence type="ECO:0000256" key="3">
    <source>
        <dbReference type="ARBA" id="ARBA00022989"/>
    </source>
</evidence>
<feature type="transmembrane region" description="Helical" evidence="5">
    <location>
        <begin position="222"/>
        <end position="240"/>
    </location>
</feature>
<dbReference type="PANTHER" id="PTHR37422">
    <property type="entry name" value="TEICHURONIC ACID BIOSYNTHESIS PROTEIN TUAE"/>
    <property type="match status" value="1"/>
</dbReference>
<keyword evidence="2 5" id="KW-0812">Transmembrane</keyword>
<dbReference type="Proteomes" id="UP000740557">
    <property type="component" value="Unassembled WGS sequence"/>
</dbReference>
<feature type="transmembrane region" description="Helical" evidence="5">
    <location>
        <begin position="343"/>
        <end position="376"/>
    </location>
</feature>
<dbReference type="Pfam" id="PF04932">
    <property type="entry name" value="Wzy_C"/>
    <property type="match status" value="1"/>
</dbReference>
<feature type="transmembrane region" description="Helical" evidence="5">
    <location>
        <begin position="195"/>
        <end position="216"/>
    </location>
</feature>
<dbReference type="EMBL" id="JAGQNX010000047">
    <property type="protein sequence ID" value="MCA9308192.1"/>
    <property type="molecule type" value="Genomic_DNA"/>
</dbReference>
<organism evidence="7 8">
    <name type="scientific">candidate division WWE3 bacterium</name>
    <dbReference type="NCBI Taxonomy" id="2053526"/>
    <lineage>
        <taxon>Bacteria</taxon>
        <taxon>Katanobacteria</taxon>
    </lineage>
</organism>
<feature type="transmembrane region" description="Helical" evidence="5">
    <location>
        <begin position="311"/>
        <end position="331"/>
    </location>
</feature>